<feature type="domain" description="DUF1731" evidence="3">
    <location>
        <begin position="251"/>
        <end position="297"/>
    </location>
</feature>
<dbReference type="Proteomes" id="UP000325788">
    <property type="component" value="Unassembled WGS sequence"/>
</dbReference>
<dbReference type="InterPro" id="IPR001509">
    <property type="entry name" value="Epimerase_deHydtase"/>
</dbReference>
<proteinExistence type="inferred from homology"/>
<dbReference type="InterPro" id="IPR013549">
    <property type="entry name" value="DUF1731"/>
</dbReference>
<dbReference type="SUPFAM" id="SSF51735">
    <property type="entry name" value="NAD(P)-binding Rossmann-fold domains"/>
    <property type="match status" value="1"/>
</dbReference>
<comment type="caution">
    <text evidence="4">The sequence shown here is derived from an EMBL/GenBank/DDBJ whole genome shotgun (WGS) entry which is preliminary data.</text>
</comment>
<dbReference type="Pfam" id="PF01370">
    <property type="entry name" value="Epimerase"/>
    <property type="match status" value="1"/>
</dbReference>
<dbReference type="AlphaFoldDB" id="A0A5N4W1Z8"/>
<dbReference type="PANTHER" id="PTHR11092:SF0">
    <property type="entry name" value="EPIMERASE FAMILY PROTEIN SDR39U1"/>
    <property type="match status" value="1"/>
</dbReference>
<dbReference type="NCBIfam" id="TIGR01777">
    <property type="entry name" value="yfcH"/>
    <property type="match status" value="1"/>
</dbReference>
<dbReference type="InterPro" id="IPR010099">
    <property type="entry name" value="SDR39U1"/>
</dbReference>
<evidence type="ECO:0000259" key="2">
    <source>
        <dbReference type="Pfam" id="PF01370"/>
    </source>
</evidence>
<accession>A0A5N4W1Z8</accession>
<feature type="domain" description="NAD-dependent epimerase/dehydratase" evidence="2">
    <location>
        <begin position="6"/>
        <end position="224"/>
    </location>
</feature>
<dbReference type="Gene3D" id="3.40.50.720">
    <property type="entry name" value="NAD(P)-binding Rossmann-like Domain"/>
    <property type="match status" value="1"/>
</dbReference>
<dbReference type="Pfam" id="PF08338">
    <property type="entry name" value="DUF1731"/>
    <property type="match status" value="1"/>
</dbReference>
<dbReference type="RefSeq" id="WP_151505318.1">
    <property type="nucleotide sequence ID" value="NZ_VXLD01000016.1"/>
</dbReference>
<protein>
    <submittedName>
        <fullName evidence="4">TIGR01777 family protein</fullName>
    </submittedName>
</protein>
<evidence type="ECO:0000259" key="3">
    <source>
        <dbReference type="Pfam" id="PF08338"/>
    </source>
</evidence>
<comment type="similarity">
    <text evidence="1">Belongs to the NAD(P)-dependent epimerase/dehydratase family. SDR39U1 subfamily.</text>
</comment>
<evidence type="ECO:0000313" key="4">
    <source>
        <dbReference type="EMBL" id="KAB1851991.1"/>
    </source>
</evidence>
<organism evidence="4 5">
    <name type="scientific">Acinetobacter tandoii</name>
    <dbReference type="NCBI Taxonomy" id="202954"/>
    <lineage>
        <taxon>Bacteria</taxon>
        <taxon>Pseudomonadati</taxon>
        <taxon>Pseudomonadota</taxon>
        <taxon>Gammaproteobacteria</taxon>
        <taxon>Moraxellales</taxon>
        <taxon>Moraxellaceae</taxon>
        <taxon>Acinetobacter</taxon>
    </lineage>
</organism>
<sequence>MYKPVVLITGASGFIGSHLLPYLLERDYQVIGVSRKPQPRTHPDLSWIQHFDELQLHSIDYVINLAGESIAQGRWTAQRKQKLIQSRVKTTQALYQFLQRRQIFPKCILSGSAVGYYGIDASEQWQQVCTEESPAQDIFMSQLCQQWEQAARADTTQYTKIMRLGVVFGRGGGILPQMLFPIKWNLVGRIGHGRQPVVWVHIQDVLRAMEFILTHETEQKVFNVVAPEKVTQSQFVNIAALSLKRHPLLSMPAWVFKSLLGEQSQLILNGQFVQSKALQQAGFEFKFPTLKEALNDLL</sequence>
<dbReference type="InterPro" id="IPR036291">
    <property type="entry name" value="NAD(P)-bd_dom_sf"/>
</dbReference>
<dbReference type="PANTHER" id="PTHR11092">
    <property type="entry name" value="SUGAR NUCLEOTIDE EPIMERASE RELATED"/>
    <property type="match status" value="1"/>
</dbReference>
<gene>
    <name evidence="4" type="ORF">F4W09_15500</name>
</gene>
<dbReference type="EMBL" id="VXLD01000016">
    <property type="protein sequence ID" value="KAB1851991.1"/>
    <property type="molecule type" value="Genomic_DNA"/>
</dbReference>
<evidence type="ECO:0000313" key="5">
    <source>
        <dbReference type="Proteomes" id="UP000325788"/>
    </source>
</evidence>
<reference evidence="4 5" key="1">
    <citation type="submission" date="2019-09" db="EMBL/GenBank/DDBJ databases">
        <title>Draft genome sequence of Acinetobacter tandoii W4-4-4 isolated from environmental water sample.</title>
        <authorList>
            <person name="Wee S.K."/>
            <person name="Yan B."/>
            <person name="Mustaffa S.B."/>
            <person name="Yap E.P.H."/>
        </authorList>
    </citation>
    <scope>NUCLEOTIDE SEQUENCE [LARGE SCALE GENOMIC DNA]</scope>
    <source>
        <strain evidence="4 5">W4-4-4</strain>
    </source>
</reference>
<evidence type="ECO:0000256" key="1">
    <source>
        <dbReference type="ARBA" id="ARBA00009353"/>
    </source>
</evidence>
<name>A0A5N4W1Z8_9GAMM</name>